<evidence type="ECO:0000313" key="3">
    <source>
        <dbReference type="Proteomes" id="UP000193560"/>
    </source>
</evidence>
<dbReference type="OrthoDB" id="10257471at2759"/>
<dbReference type="STRING" id="90262.A0A1X2I1B6"/>
<proteinExistence type="predicted"/>
<accession>A0A1X2I1B6</accession>
<keyword evidence="3" id="KW-1185">Reference proteome</keyword>
<name>A0A1X2I1B6_9FUNG</name>
<comment type="caution">
    <text evidence="2">The sequence shown here is derived from an EMBL/GenBank/DDBJ whole genome shotgun (WGS) entry which is preliminary data.</text>
</comment>
<feature type="region of interest" description="Disordered" evidence="1">
    <location>
        <begin position="1"/>
        <end position="33"/>
    </location>
</feature>
<dbReference type="GO" id="GO:0019005">
    <property type="term" value="C:SCF ubiquitin ligase complex"/>
    <property type="evidence" value="ECO:0007669"/>
    <property type="project" value="TreeGrafter"/>
</dbReference>
<dbReference type="SUPFAM" id="SSF52047">
    <property type="entry name" value="RNI-like"/>
    <property type="match status" value="1"/>
</dbReference>
<gene>
    <name evidence="2" type="ORF">BCR42DRAFT_495918</name>
</gene>
<dbReference type="Proteomes" id="UP000193560">
    <property type="component" value="Unassembled WGS sequence"/>
</dbReference>
<dbReference type="AlphaFoldDB" id="A0A1X2I1B6"/>
<dbReference type="Gene3D" id="3.80.10.10">
    <property type="entry name" value="Ribonuclease Inhibitor"/>
    <property type="match status" value="1"/>
</dbReference>
<dbReference type="GO" id="GO:0031146">
    <property type="term" value="P:SCF-dependent proteasomal ubiquitin-dependent protein catabolic process"/>
    <property type="evidence" value="ECO:0007669"/>
    <property type="project" value="TreeGrafter"/>
</dbReference>
<sequence length="418" mass="48438">MLRTRKSTKKSQRYDHSDQPSSSSKSQNKKWPHRTGRTIGIQCVFDDNEYGDSHFTRGDTKKIRRYAEEIVHHERSTIQVKPDGTVVITPHPRQLPNEILACIIDHVAEPLDPYDPVCHRPWFEEQNDLYTCTLVNKQFYSVANHLLWQEPKLKVGRRHMQRLLDCLAATEQPMGQSIRRLVLRNTTCDDYKLLLLMPHIPHLESLSIENVDFTDEVSPITSRCLEHLPPHCPRLTSIELNNIQMMSDTCHEIVQYCHHLTEITVYCGYELMTFANDFQRNIKKRDSTMVLWPHLKKLRLEDALDIDSATFIYFIETHPHLQLIHLGGALLTDASLDAMTVFLPNLRKLYLSDASELSSGGVRRFIQNCQELVRVELRQCEFVISDLLETHDDDGDHLYLNENDIAKIRGAQKTGNVH</sequence>
<evidence type="ECO:0000313" key="2">
    <source>
        <dbReference type="EMBL" id="ORZ07333.1"/>
    </source>
</evidence>
<dbReference type="EMBL" id="MCGE01000035">
    <property type="protein sequence ID" value="ORZ07333.1"/>
    <property type="molecule type" value="Genomic_DNA"/>
</dbReference>
<evidence type="ECO:0000256" key="1">
    <source>
        <dbReference type="SAM" id="MobiDB-lite"/>
    </source>
</evidence>
<organism evidence="2 3">
    <name type="scientific">Absidia repens</name>
    <dbReference type="NCBI Taxonomy" id="90262"/>
    <lineage>
        <taxon>Eukaryota</taxon>
        <taxon>Fungi</taxon>
        <taxon>Fungi incertae sedis</taxon>
        <taxon>Mucoromycota</taxon>
        <taxon>Mucoromycotina</taxon>
        <taxon>Mucoromycetes</taxon>
        <taxon>Mucorales</taxon>
        <taxon>Cunninghamellaceae</taxon>
        <taxon>Absidia</taxon>
    </lineage>
</organism>
<dbReference type="InterPro" id="IPR032675">
    <property type="entry name" value="LRR_dom_sf"/>
</dbReference>
<dbReference type="PANTHER" id="PTHR13318">
    <property type="entry name" value="PARTNER OF PAIRED, ISOFORM B-RELATED"/>
    <property type="match status" value="1"/>
</dbReference>
<feature type="compositionally biased region" description="Basic residues" evidence="1">
    <location>
        <begin position="1"/>
        <end position="11"/>
    </location>
</feature>
<reference evidence="2 3" key="1">
    <citation type="submission" date="2016-07" db="EMBL/GenBank/DDBJ databases">
        <title>Pervasive Adenine N6-methylation of Active Genes in Fungi.</title>
        <authorList>
            <consortium name="DOE Joint Genome Institute"/>
            <person name="Mondo S.J."/>
            <person name="Dannebaum R.O."/>
            <person name="Kuo R.C."/>
            <person name="Labutti K."/>
            <person name="Haridas S."/>
            <person name="Kuo A."/>
            <person name="Salamov A."/>
            <person name="Ahrendt S.R."/>
            <person name="Lipzen A."/>
            <person name="Sullivan W."/>
            <person name="Andreopoulos W.B."/>
            <person name="Clum A."/>
            <person name="Lindquist E."/>
            <person name="Daum C."/>
            <person name="Ramamoorthy G.K."/>
            <person name="Gryganskyi A."/>
            <person name="Culley D."/>
            <person name="Magnuson J.K."/>
            <person name="James T.Y."/>
            <person name="O'Malley M.A."/>
            <person name="Stajich J.E."/>
            <person name="Spatafora J.W."/>
            <person name="Visel A."/>
            <person name="Grigoriev I.V."/>
        </authorList>
    </citation>
    <scope>NUCLEOTIDE SEQUENCE [LARGE SCALE GENOMIC DNA]</scope>
    <source>
        <strain evidence="2 3">NRRL 1336</strain>
    </source>
</reference>
<protein>
    <submittedName>
        <fullName evidence="2">Uncharacterized protein</fullName>
    </submittedName>
</protein>